<accession>A0A1L9WEJ4</accession>
<dbReference type="EMBL" id="KV879083">
    <property type="protein sequence ID" value="OJJ94573.1"/>
    <property type="molecule type" value="Genomic_DNA"/>
</dbReference>
<evidence type="ECO:0008006" key="3">
    <source>
        <dbReference type="Google" id="ProtNLM"/>
    </source>
</evidence>
<proteinExistence type="predicted"/>
<evidence type="ECO:0000313" key="1">
    <source>
        <dbReference type="EMBL" id="OJJ94573.1"/>
    </source>
</evidence>
<name>A0A1L9WEJ4_ASPA1</name>
<sequence length="219" mass="23615">MAQLSENSWYVWYLREVEAGHLKLPEFDTNAGGEVQIHYGEVYCRVDECGKRKKRFSSTNNLRSHVRSHDGVILGKDDKGGRVSQGEVDSAGAWYKSLFGGKKPKQPCDTSDDLEITGSASISAASSAAGSPAKKQKTNYVPGVFKLPLNKAGKPHITNMRNVVPHLGGSVPCKNCDDKKSCCRDIQKCANFVLFDCGDLHPVAAGGAAEEVDGNADVV</sequence>
<dbReference type="GeneID" id="30979928"/>
<evidence type="ECO:0000313" key="2">
    <source>
        <dbReference type="Proteomes" id="UP000184546"/>
    </source>
</evidence>
<dbReference type="Proteomes" id="UP000184546">
    <property type="component" value="Unassembled WGS sequence"/>
</dbReference>
<protein>
    <recommendedName>
        <fullName evidence="3">C2H2-type domain-containing protein</fullName>
    </recommendedName>
</protein>
<gene>
    <name evidence="1" type="ORF">ASPACDRAFT_82570</name>
</gene>
<organism evidence="1 2">
    <name type="scientific">Aspergillus aculeatus (strain ATCC 16872 / CBS 172.66 / WB 5094)</name>
    <dbReference type="NCBI Taxonomy" id="690307"/>
    <lineage>
        <taxon>Eukaryota</taxon>
        <taxon>Fungi</taxon>
        <taxon>Dikarya</taxon>
        <taxon>Ascomycota</taxon>
        <taxon>Pezizomycotina</taxon>
        <taxon>Eurotiomycetes</taxon>
        <taxon>Eurotiomycetidae</taxon>
        <taxon>Eurotiales</taxon>
        <taxon>Aspergillaceae</taxon>
        <taxon>Aspergillus</taxon>
        <taxon>Aspergillus subgen. Circumdati</taxon>
    </lineage>
</organism>
<dbReference type="OrthoDB" id="4509242at2759"/>
<dbReference type="RefSeq" id="XP_020050913.1">
    <property type="nucleotide sequence ID" value="XM_020206114.1"/>
</dbReference>
<reference evidence="2" key="1">
    <citation type="journal article" date="2017" name="Genome Biol.">
        <title>Comparative genomics reveals high biological diversity and specific adaptations in the industrially and medically important fungal genus Aspergillus.</title>
        <authorList>
            <person name="de Vries R.P."/>
            <person name="Riley R."/>
            <person name="Wiebenga A."/>
            <person name="Aguilar-Osorio G."/>
            <person name="Amillis S."/>
            <person name="Uchima C.A."/>
            <person name="Anderluh G."/>
            <person name="Asadollahi M."/>
            <person name="Askin M."/>
            <person name="Barry K."/>
            <person name="Battaglia E."/>
            <person name="Bayram O."/>
            <person name="Benocci T."/>
            <person name="Braus-Stromeyer S.A."/>
            <person name="Caldana C."/>
            <person name="Canovas D."/>
            <person name="Cerqueira G.C."/>
            <person name="Chen F."/>
            <person name="Chen W."/>
            <person name="Choi C."/>
            <person name="Clum A."/>
            <person name="Dos Santos R.A."/>
            <person name="Damasio A.R."/>
            <person name="Diallinas G."/>
            <person name="Emri T."/>
            <person name="Fekete E."/>
            <person name="Flipphi M."/>
            <person name="Freyberg S."/>
            <person name="Gallo A."/>
            <person name="Gournas C."/>
            <person name="Habgood R."/>
            <person name="Hainaut M."/>
            <person name="Harispe M.L."/>
            <person name="Henrissat B."/>
            <person name="Hilden K.S."/>
            <person name="Hope R."/>
            <person name="Hossain A."/>
            <person name="Karabika E."/>
            <person name="Karaffa L."/>
            <person name="Karanyi Z."/>
            <person name="Krasevec N."/>
            <person name="Kuo A."/>
            <person name="Kusch H."/>
            <person name="LaButti K."/>
            <person name="Lagendijk E.L."/>
            <person name="Lapidus A."/>
            <person name="Levasseur A."/>
            <person name="Lindquist E."/>
            <person name="Lipzen A."/>
            <person name="Logrieco A.F."/>
            <person name="MacCabe A."/>
            <person name="Maekelae M.R."/>
            <person name="Malavazi I."/>
            <person name="Melin P."/>
            <person name="Meyer V."/>
            <person name="Mielnichuk N."/>
            <person name="Miskei M."/>
            <person name="Molnar A.P."/>
            <person name="Mule G."/>
            <person name="Ngan C.Y."/>
            <person name="Orejas M."/>
            <person name="Orosz E."/>
            <person name="Ouedraogo J.P."/>
            <person name="Overkamp K.M."/>
            <person name="Park H.-S."/>
            <person name="Perrone G."/>
            <person name="Piumi F."/>
            <person name="Punt P.J."/>
            <person name="Ram A.F."/>
            <person name="Ramon A."/>
            <person name="Rauscher S."/>
            <person name="Record E."/>
            <person name="Riano-Pachon D.M."/>
            <person name="Robert V."/>
            <person name="Roehrig J."/>
            <person name="Ruller R."/>
            <person name="Salamov A."/>
            <person name="Salih N.S."/>
            <person name="Samson R.A."/>
            <person name="Sandor E."/>
            <person name="Sanguinetti M."/>
            <person name="Schuetze T."/>
            <person name="Sepcic K."/>
            <person name="Shelest E."/>
            <person name="Sherlock G."/>
            <person name="Sophianopoulou V."/>
            <person name="Squina F.M."/>
            <person name="Sun H."/>
            <person name="Susca A."/>
            <person name="Todd R.B."/>
            <person name="Tsang A."/>
            <person name="Unkles S.E."/>
            <person name="van de Wiele N."/>
            <person name="van Rossen-Uffink D."/>
            <person name="Oliveira J.V."/>
            <person name="Vesth T.C."/>
            <person name="Visser J."/>
            <person name="Yu J.-H."/>
            <person name="Zhou M."/>
            <person name="Andersen M.R."/>
            <person name="Archer D.B."/>
            <person name="Baker S.E."/>
            <person name="Benoit I."/>
            <person name="Brakhage A.A."/>
            <person name="Braus G.H."/>
            <person name="Fischer R."/>
            <person name="Frisvad J.C."/>
            <person name="Goldman G.H."/>
            <person name="Houbraken J."/>
            <person name="Oakley B."/>
            <person name="Pocsi I."/>
            <person name="Scazzocchio C."/>
            <person name="Seiboth B."/>
            <person name="vanKuyk P.A."/>
            <person name="Wortman J."/>
            <person name="Dyer P.S."/>
            <person name="Grigoriev I.V."/>
        </authorList>
    </citation>
    <scope>NUCLEOTIDE SEQUENCE [LARGE SCALE GENOMIC DNA]</scope>
    <source>
        <strain evidence="2">ATCC 16872 / CBS 172.66 / WB 5094</strain>
    </source>
</reference>
<dbReference type="OMA" id="CRVEDCS"/>
<dbReference type="AlphaFoldDB" id="A0A1L9WEJ4"/>
<keyword evidence="2" id="KW-1185">Reference proteome</keyword>
<dbReference type="VEuPathDB" id="FungiDB:ASPACDRAFT_82570"/>